<dbReference type="EMBL" id="VSSQ01000127">
    <property type="protein sequence ID" value="MPL79461.1"/>
    <property type="molecule type" value="Genomic_DNA"/>
</dbReference>
<dbReference type="PANTHER" id="PTHR35805">
    <property type="entry name" value="ASPARTATE CARBAMOYLTRANSFERASE REGULATORY CHAIN"/>
    <property type="match status" value="1"/>
</dbReference>
<dbReference type="InterPro" id="IPR020542">
    <property type="entry name" value="Asp_carbamoyltrfase_reg_C"/>
</dbReference>
<feature type="domain" description="Aspartate carbamoyltransferase regulatory subunit N-terminal" evidence="4">
    <location>
        <begin position="10"/>
        <end position="101"/>
    </location>
</feature>
<keyword evidence="3" id="KW-0665">Pyrimidine biosynthesis</keyword>
<evidence type="ECO:0000256" key="2">
    <source>
        <dbReference type="ARBA" id="ARBA00022833"/>
    </source>
</evidence>
<feature type="domain" description="Aspartate carbamoyltransferase regulatory subunit C-terminal" evidence="5">
    <location>
        <begin position="105"/>
        <end position="146"/>
    </location>
</feature>
<comment type="caution">
    <text evidence="6">The sequence shown here is derived from an EMBL/GenBank/DDBJ whole genome shotgun (WGS) entry which is preliminary data.</text>
</comment>
<dbReference type="Gene3D" id="2.30.30.20">
    <property type="entry name" value="Aspartate carbamoyltransferase regulatory subunit, C-terminal domain"/>
    <property type="match status" value="1"/>
</dbReference>
<dbReference type="GO" id="GO:0009347">
    <property type="term" value="C:aspartate carbamoyltransferase complex"/>
    <property type="evidence" value="ECO:0007669"/>
    <property type="project" value="InterPro"/>
</dbReference>
<dbReference type="SUPFAM" id="SSF57825">
    <property type="entry name" value="Aspartate carbamoyltransferase, Regulatory-chain, C-terminal domain"/>
    <property type="match status" value="1"/>
</dbReference>
<dbReference type="PANTHER" id="PTHR35805:SF1">
    <property type="entry name" value="ASPARTATE CARBAMOYLTRANSFERASE REGULATORY CHAIN"/>
    <property type="match status" value="1"/>
</dbReference>
<evidence type="ECO:0000259" key="4">
    <source>
        <dbReference type="Pfam" id="PF01948"/>
    </source>
</evidence>
<dbReference type="Pfam" id="PF02748">
    <property type="entry name" value="PyrI_C"/>
    <property type="match status" value="1"/>
</dbReference>
<reference evidence="6" key="1">
    <citation type="submission" date="2019-08" db="EMBL/GenBank/DDBJ databases">
        <authorList>
            <person name="Kucharzyk K."/>
            <person name="Murdoch R.W."/>
            <person name="Higgins S."/>
            <person name="Loffler F."/>
        </authorList>
    </citation>
    <scope>NUCLEOTIDE SEQUENCE</scope>
</reference>
<dbReference type="Pfam" id="PF01948">
    <property type="entry name" value="PyrI"/>
    <property type="match status" value="1"/>
</dbReference>
<dbReference type="AlphaFoldDB" id="A0A644UKN6"/>
<gene>
    <name evidence="6" type="primary">pyrI_4</name>
    <name evidence="6" type="ORF">SDC9_25340</name>
</gene>
<sequence length="155" mass="16999">MVRTISDGIVISPIKNGTVIDHITPGEGLTVLRILGIRDGTNVTVIVASNVPSSRGGRKDMVKIENRELLKDEVDKIALVAPDATISIIRNFKVSVKKTVEVPKQIVGVIKCPNPNCITNTKEPVQSRFVVHPRGFRCQYCDSLISCEMDIGDYI</sequence>
<dbReference type="GO" id="GO:0016740">
    <property type="term" value="F:transferase activity"/>
    <property type="evidence" value="ECO:0007669"/>
    <property type="project" value="UniProtKB-KW"/>
</dbReference>
<name>A0A644UKN6_9ZZZZ</name>
<evidence type="ECO:0000256" key="1">
    <source>
        <dbReference type="ARBA" id="ARBA00022723"/>
    </source>
</evidence>
<accession>A0A644UKN6</accession>
<proteinExistence type="inferred from homology"/>
<dbReference type="GO" id="GO:0046872">
    <property type="term" value="F:metal ion binding"/>
    <property type="evidence" value="ECO:0007669"/>
    <property type="project" value="UniProtKB-KW"/>
</dbReference>
<dbReference type="InterPro" id="IPR002801">
    <property type="entry name" value="Asp_carbamoylTrfase_reg"/>
</dbReference>
<dbReference type="InterPro" id="IPR036793">
    <property type="entry name" value="Asp_carbatrfase_reg_N_sf"/>
</dbReference>
<dbReference type="Gene3D" id="3.30.70.140">
    <property type="entry name" value="Aspartate carbamoyltransferase regulatory subunit, N-terminal domain"/>
    <property type="match status" value="1"/>
</dbReference>
<dbReference type="GO" id="GO:0006207">
    <property type="term" value="P:'de novo' pyrimidine nucleobase biosynthetic process"/>
    <property type="evidence" value="ECO:0007669"/>
    <property type="project" value="InterPro"/>
</dbReference>
<dbReference type="GO" id="GO:0006221">
    <property type="term" value="P:pyrimidine nucleotide biosynthetic process"/>
    <property type="evidence" value="ECO:0007669"/>
    <property type="project" value="UniProtKB-KW"/>
</dbReference>
<evidence type="ECO:0000256" key="3">
    <source>
        <dbReference type="ARBA" id="ARBA00022975"/>
    </source>
</evidence>
<keyword evidence="1" id="KW-0479">Metal-binding</keyword>
<dbReference type="InterPro" id="IPR020545">
    <property type="entry name" value="Asp_carbamoyltransf_reg_N"/>
</dbReference>
<keyword evidence="2" id="KW-0862">Zinc</keyword>
<organism evidence="6">
    <name type="scientific">bioreactor metagenome</name>
    <dbReference type="NCBI Taxonomy" id="1076179"/>
    <lineage>
        <taxon>unclassified sequences</taxon>
        <taxon>metagenomes</taxon>
        <taxon>ecological metagenomes</taxon>
    </lineage>
</organism>
<protein>
    <submittedName>
        <fullName evidence="6">Aspartate carbamoyltransferase regulatory chain</fullName>
    </submittedName>
</protein>
<dbReference type="InterPro" id="IPR036792">
    <property type="entry name" value="Asp_carbatrfase_reg_C_sf"/>
</dbReference>
<keyword evidence="6" id="KW-0808">Transferase</keyword>
<dbReference type="SUPFAM" id="SSF54893">
    <property type="entry name" value="Aspartate carbamoyltransferase, Regulatory-chain, N-terminal domain"/>
    <property type="match status" value="1"/>
</dbReference>
<evidence type="ECO:0000259" key="5">
    <source>
        <dbReference type="Pfam" id="PF02748"/>
    </source>
</evidence>
<evidence type="ECO:0000313" key="6">
    <source>
        <dbReference type="EMBL" id="MPL79461.1"/>
    </source>
</evidence>
<dbReference type="HAMAP" id="MF_00002">
    <property type="entry name" value="Asp_carb_tr_reg"/>
    <property type="match status" value="1"/>
</dbReference>
<dbReference type="NCBIfam" id="TIGR00240">
    <property type="entry name" value="ATCase_reg"/>
    <property type="match status" value="1"/>
</dbReference>